<gene>
    <name evidence="1" type="ORF">PVAP13_1KG297005</name>
</gene>
<reference evidence="1" key="1">
    <citation type="submission" date="2020-05" db="EMBL/GenBank/DDBJ databases">
        <title>WGS assembly of Panicum virgatum.</title>
        <authorList>
            <person name="Lovell J.T."/>
            <person name="Jenkins J."/>
            <person name="Shu S."/>
            <person name="Juenger T.E."/>
            <person name="Schmutz J."/>
        </authorList>
    </citation>
    <scope>NUCLEOTIDE SEQUENCE</scope>
    <source>
        <strain evidence="1">AP13</strain>
    </source>
</reference>
<dbReference type="Proteomes" id="UP000823388">
    <property type="component" value="Chromosome 1K"/>
</dbReference>
<evidence type="ECO:0000313" key="1">
    <source>
        <dbReference type="EMBL" id="KAG2658716.1"/>
    </source>
</evidence>
<protein>
    <submittedName>
        <fullName evidence="1">Uncharacterized protein</fullName>
    </submittedName>
</protein>
<name>A0A8T0XL62_PANVG</name>
<evidence type="ECO:0000313" key="2">
    <source>
        <dbReference type="Proteomes" id="UP000823388"/>
    </source>
</evidence>
<dbReference type="EMBL" id="CM029037">
    <property type="protein sequence ID" value="KAG2658716.1"/>
    <property type="molecule type" value="Genomic_DNA"/>
</dbReference>
<accession>A0A8T0XL62</accession>
<organism evidence="1 2">
    <name type="scientific">Panicum virgatum</name>
    <name type="common">Blackwell switchgrass</name>
    <dbReference type="NCBI Taxonomy" id="38727"/>
    <lineage>
        <taxon>Eukaryota</taxon>
        <taxon>Viridiplantae</taxon>
        <taxon>Streptophyta</taxon>
        <taxon>Embryophyta</taxon>
        <taxon>Tracheophyta</taxon>
        <taxon>Spermatophyta</taxon>
        <taxon>Magnoliopsida</taxon>
        <taxon>Liliopsida</taxon>
        <taxon>Poales</taxon>
        <taxon>Poaceae</taxon>
        <taxon>PACMAD clade</taxon>
        <taxon>Panicoideae</taxon>
        <taxon>Panicodae</taxon>
        <taxon>Paniceae</taxon>
        <taxon>Panicinae</taxon>
        <taxon>Panicum</taxon>
        <taxon>Panicum sect. Hiantes</taxon>
    </lineage>
</organism>
<dbReference type="AlphaFoldDB" id="A0A8T0XL62"/>
<comment type="caution">
    <text evidence="1">The sequence shown here is derived from an EMBL/GenBank/DDBJ whole genome shotgun (WGS) entry which is preliminary data.</text>
</comment>
<keyword evidence="2" id="KW-1185">Reference proteome</keyword>
<proteinExistence type="predicted"/>
<sequence>MPRRWWRLHHQHRPLGETQIQGRRGWIRWQRVEIWQLMRPEALASRAQIRRRRGQIRWRGSGSGGCRGRRSVGGARSVLKLRRCGWPSYLARRSARGADSPASRRAVRPRGRWRCRPHARAPCTMGSVAACC</sequence>